<evidence type="ECO:0000313" key="2">
    <source>
        <dbReference type="Proteomes" id="UP000184041"/>
    </source>
</evidence>
<evidence type="ECO:0000313" key="1">
    <source>
        <dbReference type="EMBL" id="SHE60403.1"/>
    </source>
</evidence>
<proteinExistence type="predicted"/>
<dbReference type="AlphaFoldDB" id="A0A1M4UUV3"/>
<accession>A0A1M4UUV3</accession>
<protein>
    <submittedName>
        <fullName evidence="1">Uncharacterized protein</fullName>
    </submittedName>
</protein>
<organism evidence="1 2">
    <name type="scientific">Fodinibius roseus</name>
    <dbReference type="NCBI Taxonomy" id="1194090"/>
    <lineage>
        <taxon>Bacteria</taxon>
        <taxon>Pseudomonadati</taxon>
        <taxon>Balneolota</taxon>
        <taxon>Balneolia</taxon>
        <taxon>Balneolales</taxon>
        <taxon>Balneolaceae</taxon>
        <taxon>Fodinibius</taxon>
    </lineage>
</organism>
<reference evidence="1 2" key="1">
    <citation type="submission" date="2016-11" db="EMBL/GenBank/DDBJ databases">
        <authorList>
            <person name="Jaros S."/>
            <person name="Januszkiewicz K."/>
            <person name="Wedrychowicz H."/>
        </authorList>
    </citation>
    <scope>NUCLEOTIDE SEQUENCE [LARGE SCALE GENOMIC DNA]</scope>
    <source>
        <strain evidence="1 2">DSM 21986</strain>
    </source>
</reference>
<dbReference type="STRING" id="1194090.SAMN05443144_102130"/>
<dbReference type="EMBL" id="FQUS01000002">
    <property type="protein sequence ID" value="SHE60403.1"/>
    <property type="molecule type" value="Genomic_DNA"/>
</dbReference>
<sequence>MLKANNYPAWVEFDLDCSRTAYSPYNIDIRRMDDPGE</sequence>
<keyword evidence="2" id="KW-1185">Reference proteome</keyword>
<name>A0A1M4UUV3_9BACT</name>
<dbReference type="Proteomes" id="UP000184041">
    <property type="component" value="Unassembled WGS sequence"/>
</dbReference>
<gene>
    <name evidence="1" type="ORF">SAMN05443144_102130</name>
</gene>